<evidence type="ECO:0000256" key="1">
    <source>
        <dbReference type="SAM" id="MobiDB-lite"/>
    </source>
</evidence>
<dbReference type="EMBL" id="CABFNS010000795">
    <property type="protein sequence ID" value="VUC28960.1"/>
    <property type="molecule type" value="Genomic_DNA"/>
</dbReference>
<dbReference type="InterPro" id="IPR006076">
    <property type="entry name" value="FAD-dep_OxRdtase"/>
</dbReference>
<dbReference type="Pfam" id="PF01266">
    <property type="entry name" value="DAO"/>
    <property type="match status" value="2"/>
</dbReference>
<name>A0ABY6UEC6_BIOOC</name>
<dbReference type="Proteomes" id="UP000766486">
    <property type="component" value="Unassembled WGS sequence"/>
</dbReference>
<dbReference type="PANTHER" id="PTHR13847:SF279">
    <property type="entry name" value="FAD DEPENDENT OXIDOREDUCTASE DOMAIN-CONTAINING PROTEIN-RELATED"/>
    <property type="match status" value="1"/>
</dbReference>
<dbReference type="PANTHER" id="PTHR13847">
    <property type="entry name" value="SARCOSINE DEHYDROGENASE-RELATED"/>
    <property type="match status" value="1"/>
</dbReference>
<proteinExistence type="predicted"/>
<gene>
    <name evidence="3" type="ORF">CLO192961_LOCUS248259</name>
</gene>
<dbReference type="InterPro" id="IPR036188">
    <property type="entry name" value="FAD/NAD-bd_sf"/>
</dbReference>
<accession>A0ABY6UEC6</accession>
<reference evidence="3 4" key="1">
    <citation type="submission" date="2019-06" db="EMBL/GenBank/DDBJ databases">
        <authorList>
            <person name="Broberg M."/>
        </authorList>
    </citation>
    <scope>NUCLEOTIDE SEQUENCE [LARGE SCALE GENOMIC DNA]</scope>
</reference>
<protein>
    <recommendedName>
        <fullName evidence="2">FAD dependent oxidoreductase domain-containing protein</fullName>
    </recommendedName>
</protein>
<evidence type="ECO:0000313" key="3">
    <source>
        <dbReference type="EMBL" id="VUC28960.1"/>
    </source>
</evidence>
<comment type="caution">
    <text evidence="3">The sequence shown here is derived from an EMBL/GenBank/DDBJ whole genome shotgun (WGS) entry which is preliminary data.</text>
</comment>
<organism evidence="3 4">
    <name type="scientific">Bionectria ochroleuca</name>
    <name type="common">Gliocladium roseum</name>
    <dbReference type="NCBI Taxonomy" id="29856"/>
    <lineage>
        <taxon>Eukaryota</taxon>
        <taxon>Fungi</taxon>
        <taxon>Dikarya</taxon>
        <taxon>Ascomycota</taxon>
        <taxon>Pezizomycotina</taxon>
        <taxon>Sordariomycetes</taxon>
        <taxon>Hypocreomycetidae</taxon>
        <taxon>Hypocreales</taxon>
        <taxon>Bionectriaceae</taxon>
        <taxon>Clonostachys</taxon>
    </lineage>
</organism>
<dbReference type="Gene3D" id="3.30.9.10">
    <property type="entry name" value="D-Amino Acid Oxidase, subunit A, domain 2"/>
    <property type="match status" value="2"/>
</dbReference>
<feature type="region of interest" description="Disordered" evidence="1">
    <location>
        <begin position="1"/>
        <end position="30"/>
    </location>
</feature>
<evidence type="ECO:0000259" key="2">
    <source>
        <dbReference type="Pfam" id="PF01266"/>
    </source>
</evidence>
<feature type="domain" description="FAD dependent oxidoreductase" evidence="2">
    <location>
        <begin position="37"/>
        <end position="162"/>
    </location>
</feature>
<feature type="domain" description="FAD dependent oxidoreductase" evidence="2">
    <location>
        <begin position="177"/>
        <end position="378"/>
    </location>
</feature>
<dbReference type="Gene3D" id="3.50.50.60">
    <property type="entry name" value="FAD/NAD(P)-binding domain"/>
    <property type="match status" value="2"/>
</dbReference>
<sequence length="421" mass="46474">MTTKPFPHPRGGPSFWRSSPGELDDYRSPGGVPSETDIAIIGGGFSGDSLVTHLLSSSEAEGKSILVLEARELCSGATGRNGGHSKPDAYKMTSYLASKFGLAAAAEVADFELANIAAVEEFVRASGADCDFILTRAVDVQLSESDNASLKAGYDRLIDAGVESTKSVFYMHGKDAETGINLQTNTPVLSISPRQEERHWVLMTQRGIVRAKQVIMATNAYTAALLPEYHSKIIPYRAICSRIVIPSTPPLLPNTYAIRFNEWDFDYLIPRPDGSIVVGGARRIYLKRLEDWYGNVNDEDLIGRAHHYFDGYMQRHFRGWENSNARTDQVWTGIMGYSSDRLPRIGRIPGRDNMFIMSGFTGHGMPQVFLAAKGTAQMALIGCSYADSKLPRVFEETQERLSSTENLVMDLYDKLPPDAKL</sequence>
<evidence type="ECO:0000313" key="4">
    <source>
        <dbReference type="Proteomes" id="UP000766486"/>
    </source>
</evidence>
<keyword evidence="4" id="KW-1185">Reference proteome</keyword>
<feature type="compositionally biased region" description="Pro residues" evidence="1">
    <location>
        <begin position="1"/>
        <end position="10"/>
    </location>
</feature>
<dbReference type="SUPFAM" id="SSF51905">
    <property type="entry name" value="FAD/NAD(P)-binding domain"/>
    <property type="match status" value="1"/>
</dbReference>